<feature type="domain" description="TIL" evidence="8">
    <location>
        <begin position="23"/>
        <end position="76"/>
    </location>
</feature>
<dbReference type="SUPFAM" id="SSF57567">
    <property type="entry name" value="Serine protease inhibitors"/>
    <property type="match status" value="1"/>
</dbReference>
<evidence type="ECO:0000259" key="8">
    <source>
        <dbReference type="Pfam" id="PF01826"/>
    </source>
</evidence>
<dbReference type="Proteomes" id="UP001432146">
    <property type="component" value="Unassembled WGS sequence"/>
</dbReference>
<organism evidence="9 10">
    <name type="scientific">Tetragonisca angustula</name>
    <dbReference type="NCBI Taxonomy" id="166442"/>
    <lineage>
        <taxon>Eukaryota</taxon>
        <taxon>Metazoa</taxon>
        <taxon>Ecdysozoa</taxon>
        <taxon>Arthropoda</taxon>
        <taxon>Hexapoda</taxon>
        <taxon>Insecta</taxon>
        <taxon>Pterygota</taxon>
        <taxon>Neoptera</taxon>
        <taxon>Endopterygota</taxon>
        <taxon>Hymenoptera</taxon>
        <taxon>Apocrita</taxon>
        <taxon>Aculeata</taxon>
        <taxon>Apoidea</taxon>
        <taxon>Anthophila</taxon>
        <taxon>Apidae</taxon>
        <taxon>Tetragonisca</taxon>
    </lineage>
</organism>
<keyword evidence="10" id="KW-1185">Reference proteome</keyword>
<dbReference type="GO" id="GO:0005576">
    <property type="term" value="C:extracellular region"/>
    <property type="evidence" value="ECO:0007669"/>
    <property type="project" value="UniProtKB-SubCell"/>
</dbReference>
<name>A0AAW1ACE1_9HYME</name>
<evidence type="ECO:0000256" key="7">
    <source>
        <dbReference type="SAM" id="SignalP"/>
    </source>
</evidence>
<evidence type="ECO:0000256" key="2">
    <source>
        <dbReference type="ARBA" id="ARBA00007611"/>
    </source>
</evidence>
<protein>
    <recommendedName>
        <fullName evidence="8">TIL domain-containing protein</fullName>
    </recommendedName>
</protein>
<dbReference type="CDD" id="cd19941">
    <property type="entry name" value="TIL"/>
    <property type="match status" value="1"/>
</dbReference>
<proteinExistence type="inferred from homology"/>
<keyword evidence="6" id="KW-1015">Disulfide bond</keyword>
<keyword evidence="7" id="KW-0732">Signal</keyword>
<dbReference type="AlphaFoldDB" id="A0AAW1ACE1"/>
<dbReference type="Gene3D" id="2.10.25.10">
    <property type="entry name" value="Laminin"/>
    <property type="match status" value="1"/>
</dbReference>
<evidence type="ECO:0000256" key="5">
    <source>
        <dbReference type="ARBA" id="ARBA00022900"/>
    </source>
</evidence>
<accession>A0AAW1ACE1</accession>
<dbReference type="GO" id="GO:0004867">
    <property type="term" value="F:serine-type endopeptidase inhibitor activity"/>
    <property type="evidence" value="ECO:0007669"/>
    <property type="project" value="UniProtKB-KW"/>
</dbReference>
<evidence type="ECO:0000256" key="6">
    <source>
        <dbReference type="ARBA" id="ARBA00023157"/>
    </source>
</evidence>
<gene>
    <name evidence="9" type="ORF">QLX08_002057</name>
</gene>
<dbReference type="Pfam" id="PF01826">
    <property type="entry name" value="TIL"/>
    <property type="match status" value="1"/>
</dbReference>
<evidence type="ECO:0000313" key="10">
    <source>
        <dbReference type="Proteomes" id="UP001432146"/>
    </source>
</evidence>
<dbReference type="FunFam" id="2.10.25.10:FF:000055">
    <property type="entry name" value="alpha-tectorin isoform X1"/>
    <property type="match status" value="1"/>
</dbReference>
<feature type="signal peptide" evidence="7">
    <location>
        <begin position="1"/>
        <end position="21"/>
    </location>
</feature>
<evidence type="ECO:0000256" key="3">
    <source>
        <dbReference type="ARBA" id="ARBA00022525"/>
    </source>
</evidence>
<comment type="similarity">
    <text evidence="2">Belongs to the serine protease inhibitor-like (TIL domain-containing) family.</text>
</comment>
<evidence type="ECO:0000256" key="1">
    <source>
        <dbReference type="ARBA" id="ARBA00004613"/>
    </source>
</evidence>
<keyword evidence="3" id="KW-0964">Secreted</keyword>
<dbReference type="InterPro" id="IPR002919">
    <property type="entry name" value="TIL_dom"/>
</dbReference>
<dbReference type="EMBL" id="JAWNGG020000027">
    <property type="protein sequence ID" value="KAK9307635.1"/>
    <property type="molecule type" value="Genomic_DNA"/>
</dbReference>
<keyword evidence="5" id="KW-0722">Serine protease inhibitor</keyword>
<comment type="caution">
    <text evidence="9">The sequence shown here is derived from an EMBL/GenBank/DDBJ whole genome shotgun (WGS) entry which is preliminary data.</text>
</comment>
<dbReference type="PANTHER" id="PTHR23259:SF70">
    <property type="entry name" value="ACCESSORY GLAND PROTEIN ACP62F-RELATED"/>
    <property type="match status" value="1"/>
</dbReference>
<comment type="subcellular location">
    <subcellularLocation>
        <location evidence="1">Secreted</location>
    </subcellularLocation>
</comment>
<reference evidence="9 10" key="1">
    <citation type="submission" date="2024-05" db="EMBL/GenBank/DDBJ databases">
        <title>The nuclear and mitochondrial genome assemblies of Tetragonisca angustula (Apidae: Meliponini), a tiny yet remarkable pollinator in the Neotropics.</title>
        <authorList>
            <person name="Ferrari R."/>
            <person name="Ricardo P.C."/>
            <person name="Dias F.C."/>
            <person name="Araujo N.S."/>
            <person name="Soares D.O."/>
            <person name="Zhou Q.-S."/>
            <person name="Zhu C.-D."/>
            <person name="Coutinho L."/>
            <person name="Airas M.C."/>
            <person name="Batista T.M."/>
        </authorList>
    </citation>
    <scope>NUCLEOTIDE SEQUENCE [LARGE SCALE GENOMIC DNA]</scope>
    <source>
        <strain evidence="9">ASF017062</strain>
        <tissue evidence="9">Abdomen</tissue>
    </source>
</reference>
<dbReference type="InterPro" id="IPR051368">
    <property type="entry name" value="SerProtInhib-TIL_Domain"/>
</dbReference>
<dbReference type="InterPro" id="IPR036084">
    <property type="entry name" value="Ser_inhib-like_sf"/>
</dbReference>
<feature type="chain" id="PRO_5043575795" description="TIL domain-containing protein" evidence="7">
    <location>
        <begin position="22"/>
        <end position="76"/>
    </location>
</feature>
<evidence type="ECO:0000256" key="4">
    <source>
        <dbReference type="ARBA" id="ARBA00022690"/>
    </source>
</evidence>
<evidence type="ECO:0000313" key="9">
    <source>
        <dbReference type="EMBL" id="KAK9307635.1"/>
    </source>
</evidence>
<keyword evidence="4" id="KW-0646">Protease inhibitor</keyword>
<sequence>MSRFLLVVFAILATFSVLILADCPPNEVWNDCGTACPPSCKDPNPEVCTLQCVQGCECAPNYLRNDQDKCVLQRNC</sequence>
<dbReference type="PANTHER" id="PTHR23259">
    <property type="entry name" value="RIDDLE"/>
    <property type="match status" value="1"/>
</dbReference>